<dbReference type="GO" id="GO:0004518">
    <property type="term" value="F:nuclease activity"/>
    <property type="evidence" value="ECO:0007669"/>
    <property type="project" value="InterPro"/>
</dbReference>
<dbReference type="Proteomes" id="UP000280455">
    <property type="component" value="Chromosome"/>
</dbReference>
<evidence type="ECO:0008006" key="5">
    <source>
        <dbReference type="Google" id="ProtNLM"/>
    </source>
</evidence>
<name>A0AAD0ZF53_9PSED</name>
<accession>A0AAD0ZF53</accession>
<proteinExistence type="predicted"/>
<protein>
    <recommendedName>
        <fullName evidence="5">YfjL</fullName>
    </recommendedName>
</protein>
<feature type="domain" description="CD-NTase associated protein 4-like DNA endonuclease" evidence="2">
    <location>
        <begin position="2"/>
        <end position="176"/>
    </location>
</feature>
<evidence type="ECO:0000313" key="3">
    <source>
        <dbReference type="EMBL" id="AZE30142.1"/>
    </source>
</evidence>
<evidence type="ECO:0000259" key="1">
    <source>
        <dbReference type="Pfam" id="PF08878"/>
    </source>
</evidence>
<organism evidence="3 4">
    <name type="scientific">Pseudomonas chlororaphis subsp. aureofaciens</name>
    <dbReference type="NCBI Taxonomy" id="587851"/>
    <lineage>
        <taxon>Bacteria</taxon>
        <taxon>Pseudomonadati</taxon>
        <taxon>Pseudomonadota</taxon>
        <taxon>Gammaproteobacteria</taxon>
        <taxon>Pseudomonadales</taxon>
        <taxon>Pseudomonadaceae</taxon>
        <taxon>Pseudomonas</taxon>
    </lineage>
</organism>
<gene>
    <name evidence="3" type="ORF">C4K07_3357</name>
</gene>
<dbReference type="Pfam" id="PF14130">
    <property type="entry name" value="Cap4_nuclease"/>
    <property type="match status" value="1"/>
</dbReference>
<dbReference type="Pfam" id="PF08878">
    <property type="entry name" value="HamA"/>
    <property type="match status" value="1"/>
</dbReference>
<dbReference type="AlphaFoldDB" id="A0AAD0ZF53"/>
<dbReference type="InterPro" id="IPR025382">
    <property type="entry name" value="Cap4-like_endonuclease_dom"/>
</dbReference>
<evidence type="ECO:0000313" key="4">
    <source>
        <dbReference type="Proteomes" id="UP000280455"/>
    </source>
</evidence>
<sequence length="507" mass="56764">MLGDSSYVQIECETADDIVAVKQSAGGTINEYIQVKTTEKDAKWNLKESTQLENRKPDSSLIQKSLKCDVRPGQACFRIVSKRDIAKVLEDFTKELDKRVTPDGATAQGLKLAKRFPKSISAMGRNLSYWADNFVWQVCGQVSALESTNLRLLSEVIEFYGENPSHRQLKEIYAYFLGWADDAATADVKTAPQDKIIPRADALTRLKALLDSASKQANTFAKPYKSKPEPFLVEFHTATETGLLRSISGFDVEYDFEEWRSDQFADHLVQWLPEFCLRASEIANFQIHQLSSALAKSISMLDQTPGSRDRVIAELILHAILRHRENSEPIACKAFYTVNGKLSEFGNAHVVQAEGEADQLWLGISRMIYTGTMDQTLAEICNVLDATISRAALTKEREIIVTLREPQHHRPNAEAFNKALHKNAPAQDMLKVLCFPVLLAYDSEALAGGFLADYVANLKAEVTQHYKTLLSTLPSKIQQVRVVVFLVPMESIRQLVQKFNSLCKAAS</sequence>
<evidence type="ECO:0000259" key="2">
    <source>
        <dbReference type="Pfam" id="PF14130"/>
    </source>
</evidence>
<dbReference type="InterPro" id="IPR014976">
    <property type="entry name" value="AbpA_HamA_C"/>
</dbReference>
<dbReference type="EMBL" id="CP027750">
    <property type="protein sequence ID" value="AZE30142.1"/>
    <property type="molecule type" value="Genomic_DNA"/>
</dbReference>
<feature type="domain" description="Anti-bacteriophage protein A/HamA C-terminal" evidence="1">
    <location>
        <begin position="236"/>
        <end position="500"/>
    </location>
</feature>
<reference evidence="3 4" key="1">
    <citation type="submission" date="2018-03" db="EMBL/GenBank/DDBJ databases">
        <title>Diversity of phytobeneficial traits revealed by whole-genome analysis of worldwide-isolated phenazine-producing Pseudomonas spp.</title>
        <authorList>
            <person name="Biessy A."/>
            <person name="Novinscak A."/>
            <person name="Blom J."/>
            <person name="Leger G."/>
            <person name="Thomashow L.S."/>
            <person name="Cazorla F.M."/>
            <person name="Josic D."/>
            <person name="Filion M."/>
        </authorList>
    </citation>
    <scope>NUCLEOTIDE SEQUENCE [LARGE SCALE GENOMIC DNA]</scope>
    <source>
        <strain evidence="3 4">ChPhzS24</strain>
    </source>
</reference>